<gene>
    <name evidence="1" type="ORF">Tco_0952121</name>
</gene>
<dbReference type="PANTHER" id="PTHR34676:SF28">
    <property type="entry name" value="ZINC FINGER, CCHC-TYPE, RIBONUCLEASE H-LIKE DOMAIN, GAG-PRE-INTEGRASE DOMAIN PROTEIN-RELATED"/>
    <property type="match status" value="1"/>
</dbReference>
<name>A0ABQ5DW06_9ASTR</name>
<organism evidence="1 2">
    <name type="scientific">Tanacetum coccineum</name>
    <dbReference type="NCBI Taxonomy" id="301880"/>
    <lineage>
        <taxon>Eukaryota</taxon>
        <taxon>Viridiplantae</taxon>
        <taxon>Streptophyta</taxon>
        <taxon>Embryophyta</taxon>
        <taxon>Tracheophyta</taxon>
        <taxon>Spermatophyta</taxon>
        <taxon>Magnoliopsida</taxon>
        <taxon>eudicotyledons</taxon>
        <taxon>Gunneridae</taxon>
        <taxon>Pentapetalae</taxon>
        <taxon>asterids</taxon>
        <taxon>campanulids</taxon>
        <taxon>Asterales</taxon>
        <taxon>Asteraceae</taxon>
        <taxon>Asteroideae</taxon>
        <taxon>Anthemideae</taxon>
        <taxon>Anthemidinae</taxon>
        <taxon>Tanacetum</taxon>
    </lineage>
</organism>
<dbReference type="Proteomes" id="UP001151760">
    <property type="component" value="Unassembled WGS sequence"/>
</dbReference>
<dbReference type="Pfam" id="PF14223">
    <property type="entry name" value="Retrotran_gag_2"/>
    <property type="match status" value="1"/>
</dbReference>
<accession>A0ABQ5DW06</accession>
<proteinExistence type="predicted"/>
<protein>
    <recommendedName>
        <fullName evidence="3">Integrase, catalytic region, zinc finger, CCHC-type, peptidase aspartic, catalytic</fullName>
    </recommendedName>
</protein>
<evidence type="ECO:0008006" key="3">
    <source>
        <dbReference type="Google" id="ProtNLM"/>
    </source>
</evidence>
<evidence type="ECO:0000313" key="2">
    <source>
        <dbReference type="Proteomes" id="UP001151760"/>
    </source>
</evidence>
<dbReference type="EMBL" id="BQNB010015726">
    <property type="protein sequence ID" value="GJT43406.1"/>
    <property type="molecule type" value="Genomic_DNA"/>
</dbReference>
<reference evidence="1" key="2">
    <citation type="submission" date="2022-01" db="EMBL/GenBank/DDBJ databases">
        <authorList>
            <person name="Yamashiro T."/>
            <person name="Shiraishi A."/>
            <person name="Satake H."/>
            <person name="Nakayama K."/>
        </authorList>
    </citation>
    <scope>NUCLEOTIDE SEQUENCE</scope>
</reference>
<dbReference type="PANTHER" id="PTHR34676">
    <property type="entry name" value="DUF4219 DOMAIN-CONTAINING PROTEIN-RELATED"/>
    <property type="match status" value="1"/>
</dbReference>
<comment type="caution">
    <text evidence="1">The sequence shown here is derived from an EMBL/GenBank/DDBJ whole genome shotgun (WGS) entry which is preliminary data.</text>
</comment>
<reference evidence="1" key="1">
    <citation type="journal article" date="2022" name="Int. J. Mol. Sci.">
        <title>Draft Genome of Tanacetum Coccineum: Genomic Comparison of Closely Related Tanacetum-Family Plants.</title>
        <authorList>
            <person name="Yamashiro T."/>
            <person name="Shiraishi A."/>
            <person name="Nakayama K."/>
            <person name="Satake H."/>
        </authorList>
    </citation>
    <scope>NUCLEOTIDE SEQUENCE</scope>
</reference>
<evidence type="ECO:0000313" key="1">
    <source>
        <dbReference type="EMBL" id="GJT43406.1"/>
    </source>
</evidence>
<keyword evidence="2" id="KW-1185">Reference proteome</keyword>
<sequence>MLDRYDFESWQQRIRLYCLGKENGENILQSIDEGPFKMGMFRETFAEGAEGALHLGPEWDRVVADLTPEEKERYKADIRAMNILLQVLPKDIYTLIKQYTDAKDIWDNVKMLLEGSELTKDEHKSQLYDDFEHFHQNKGETIHEYYVRFTKLINDMRNIKMAMPKMQLNSKNLNNLLLEWGRFVIVVKLNRGLKTSNYDQLYAYLKQHEPHANENKMILERYNQHAIDPLAFVSNVSPHQYPIQSSAILQSTYVLLVTHQPQFADNTQLDSGFTPTDDLIENLTKIVALLTQSFKTYLPQTNNQLRTSSNTRNQATVQNVQDLALNKDHIFQADQCDAFDSDIDEAPTAQTMFMANLSSADPIYDEAGPSYDLDILSQIQDHDNYLYSIGEYHEVHEMQNDVQLNYIVDADAEYKSDSNIILYDQYVKNNTEQVVQSNVSSVPNDALLMIINDMHEQAAQCVSTNEHNKVFNESLTAKLTRYKEQVHIYEKRARFELTKREQKIDE</sequence>